<name>A0A813K4T4_POLGL</name>
<proteinExistence type="predicted"/>
<dbReference type="SUPFAM" id="SSF90123">
    <property type="entry name" value="ABC transporter transmembrane region"/>
    <property type="match status" value="1"/>
</dbReference>
<feature type="compositionally biased region" description="Low complexity" evidence="8">
    <location>
        <begin position="1014"/>
        <end position="1023"/>
    </location>
</feature>
<dbReference type="SMART" id="SM00382">
    <property type="entry name" value="AAA"/>
    <property type="match status" value="1"/>
</dbReference>
<dbReference type="InterPro" id="IPR011527">
    <property type="entry name" value="ABC1_TM_dom"/>
</dbReference>
<evidence type="ECO:0000313" key="11">
    <source>
        <dbReference type="EMBL" id="CAE8694825.1"/>
    </source>
</evidence>
<feature type="compositionally biased region" description="Polar residues" evidence="8">
    <location>
        <begin position="997"/>
        <end position="1006"/>
    </location>
</feature>
<keyword evidence="5" id="KW-1133">Transmembrane helix</keyword>
<keyword evidence="7" id="KW-0175">Coiled coil</keyword>
<evidence type="ECO:0000256" key="6">
    <source>
        <dbReference type="ARBA" id="ARBA00023136"/>
    </source>
</evidence>
<dbReference type="InterPro" id="IPR036640">
    <property type="entry name" value="ABC1_TM_sf"/>
</dbReference>
<gene>
    <name evidence="11" type="ORF">PGLA2088_LOCUS29036</name>
</gene>
<feature type="compositionally biased region" description="Low complexity" evidence="8">
    <location>
        <begin position="1196"/>
        <end position="1229"/>
    </location>
</feature>
<dbReference type="PROSITE" id="PS50929">
    <property type="entry name" value="ABC_TM1F"/>
    <property type="match status" value="1"/>
</dbReference>
<dbReference type="Pfam" id="PF00664">
    <property type="entry name" value="ABC_membrane"/>
    <property type="match status" value="1"/>
</dbReference>
<dbReference type="GO" id="GO:0005524">
    <property type="term" value="F:ATP binding"/>
    <property type="evidence" value="ECO:0007669"/>
    <property type="project" value="UniProtKB-KW"/>
</dbReference>
<organism evidence="11 12">
    <name type="scientific">Polarella glacialis</name>
    <name type="common">Dinoflagellate</name>
    <dbReference type="NCBI Taxonomy" id="89957"/>
    <lineage>
        <taxon>Eukaryota</taxon>
        <taxon>Sar</taxon>
        <taxon>Alveolata</taxon>
        <taxon>Dinophyceae</taxon>
        <taxon>Suessiales</taxon>
        <taxon>Suessiaceae</taxon>
        <taxon>Polarella</taxon>
    </lineage>
</organism>
<feature type="compositionally biased region" description="Low complexity" evidence="8">
    <location>
        <begin position="1045"/>
        <end position="1066"/>
    </location>
</feature>
<feature type="coiled-coil region" evidence="7">
    <location>
        <begin position="39"/>
        <end position="83"/>
    </location>
</feature>
<dbReference type="PANTHER" id="PTHR24221">
    <property type="entry name" value="ATP-BINDING CASSETTE SUB-FAMILY B"/>
    <property type="match status" value="1"/>
</dbReference>
<dbReference type="InterPro" id="IPR027417">
    <property type="entry name" value="P-loop_NTPase"/>
</dbReference>
<dbReference type="PANTHER" id="PTHR24221:SF470">
    <property type="entry name" value="MITOCHONDRIAL ABC TRANSPORTER ATM"/>
    <property type="match status" value="1"/>
</dbReference>
<feature type="region of interest" description="Disordered" evidence="8">
    <location>
        <begin position="1385"/>
        <end position="1507"/>
    </location>
</feature>
<feature type="region of interest" description="Disordered" evidence="8">
    <location>
        <begin position="179"/>
        <end position="202"/>
    </location>
</feature>
<dbReference type="GO" id="GO:0016887">
    <property type="term" value="F:ATP hydrolysis activity"/>
    <property type="evidence" value="ECO:0007669"/>
    <property type="project" value="InterPro"/>
</dbReference>
<evidence type="ECO:0000259" key="10">
    <source>
        <dbReference type="PROSITE" id="PS50929"/>
    </source>
</evidence>
<dbReference type="InterPro" id="IPR017871">
    <property type="entry name" value="ABC_transporter-like_CS"/>
</dbReference>
<evidence type="ECO:0000256" key="2">
    <source>
        <dbReference type="ARBA" id="ARBA00022692"/>
    </source>
</evidence>
<evidence type="ECO:0000259" key="9">
    <source>
        <dbReference type="PROSITE" id="PS50893"/>
    </source>
</evidence>
<comment type="subcellular location">
    <subcellularLocation>
        <location evidence="1">Membrane</location>
        <topology evidence="1">Multi-pass membrane protein</topology>
    </subcellularLocation>
</comment>
<feature type="compositionally biased region" description="Low complexity" evidence="8">
    <location>
        <begin position="1109"/>
        <end position="1127"/>
    </location>
</feature>
<sequence length="1563" mass="166467">AIDLLEDALQRRHDIEVQVLAADVKGHLLAHFTADEARRRSLNRCLAEAEDLREQLQAAGLGLRRSSDQVEDAAAEKEEASRLASIMQVGHADVGSCSLRAQAMQGLRPGCTVARDALHSGGARNTALRPDEARSCRQIAARSQRLPQCWRSGGQIRAFAGAVLAGTGAAVSSRKIRRRLAGSNSKPRKNRCQAAEPFEHAQQVAEDRPGKGTSSAGAWHLLLSLTTLRSLLLISLGLVVVGSSKTLGLSAPLALGRAADLLAARDPAGLGWLLAFAVLKGVAQALNNSKTAVLCLISRPMGARLAERLFQKVLALDLQYHAMRRTGALLRRFERPPRAVDTLLRALLFTLVPVCYELVVVSCLLSSRLGLDVAATVLLSVLAYSIFTAWLSQGWVAQARRSENRLDDAQAAQTNEVLLNFEQVRLMGSRRRERRRFERTWSGLQQAQQSSDLAAACLAAGQQVITATGMGVALALVARRVCAGQATFGDVLMVQGLVQQLWAPMQFLGFYIRQARQALVDLEDAQRLLSREVSPLELAEAGDDEPEPMGSDRSSEARQGHDRATGSFLLLPPASAQIPVLEFRSVSFRHQDSAPWVLQDVSFSVEAGSRVALVGSSGSGKSSLGRLVPRLFDPTAGSVLFNGMDLRQLRLSELRRRLAVVSQDAAVFNTSLRQNIAYGRPKSSREELERAVRASGLQRSFEKLDLSLDTVVGERGLRLSGGERQRLALSRALLRIPEAELLILDEATSALDASSEKQFLDALDVLLRRQAAQNQKAAAPTATTIPPPVGGTVPALLAITHRLALAKQADEILVLEGGRLVQRGSHAELAAKQGCYARLLDESWLMSAAAEVASMSTLSPVSEAAALVRSPSDLSGSCAAVCAPNAGPALSRIGSIAGIETSLRVTDDIVAETRGSQFIANVLSTEQADAMQQVSFERLWASDMPSAPETQTSSAAEQAATALHPAALASLAALAAKLALTREEQISSKDAADATVVNPTSTLAPQTTERTETTETTATTETAGAISHTEASSLGKEAMIALATATASTEARTTSDPTTTGFTPTGSGVGVGSDHQLVSMKEERRGRPTTLDFDSPSTTPEGVDDHFHPSTPSRSTSPRMRPLAAAAAETARFVREAAERKGLRQRAEVPFYVGLPNLHSSKSQFPPLGESTAELLCPLGRFAADAPNFTPTRESQQAQPQHPQQHQKAYQPHRSPPHQLHQPPQWQQPHVHRQPSPQRTQATPNRAASAATFVRPLSPGVGAAVSPGAQSPRLSKASWIHPPALSTARQSNADPIQQLAAILAPDEELAPKVWPETQPLLRSKSPLKVPGSSPQRQSLTFRPAAATLWAQSSYTDISLSSSTPGQSPGKSLPFQAAGLRSATGSWTSLSHASRPIVGPGPGMSNARSPRAAHGEAPIPAVRGPHASPASPPPPHRKSACAAAVAHQGAEHEGLLEQLRPRSPARGRPRGSSSRDSSCGSAESHEPPLARSPGVPGASTPAPRPDAHYVSSYDLVRDIDAGRVKKVAALGVQGVADFKARRREPLMPQRLAREAGSTSTKASL</sequence>
<evidence type="ECO:0000256" key="1">
    <source>
        <dbReference type="ARBA" id="ARBA00004141"/>
    </source>
</evidence>
<evidence type="ECO:0000256" key="8">
    <source>
        <dbReference type="SAM" id="MobiDB-lite"/>
    </source>
</evidence>
<dbReference type="GO" id="GO:0005743">
    <property type="term" value="C:mitochondrial inner membrane"/>
    <property type="evidence" value="ECO:0007669"/>
    <property type="project" value="TreeGrafter"/>
</dbReference>
<evidence type="ECO:0000256" key="3">
    <source>
        <dbReference type="ARBA" id="ARBA00022741"/>
    </source>
</evidence>
<feature type="region of interest" description="Disordered" evidence="8">
    <location>
        <begin position="536"/>
        <end position="559"/>
    </location>
</feature>
<dbReference type="GO" id="GO:0140359">
    <property type="term" value="F:ABC-type transporter activity"/>
    <property type="evidence" value="ECO:0007669"/>
    <property type="project" value="InterPro"/>
</dbReference>
<dbReference type="InterPro" id="IPR003439">
    <property type="entry name" value="ABC_transporter-like_ATP-bd"/>
</dbReference>
<feature type="compositionally biased region" description="Low complexity" evidence="8">
    <location>
        <begin position="1469"/>
        <end position="1480"/>
    </location>
</feature>
<protein>
    <recommendedName>
        <fullName evidence="13">ATP-dependent transporter ycf16</fullName>
    </recommendedName>
</protein>
<feature type="domain" description="ABC transmembrane type-1" evidence="10">
    <location>
        <begin position="236"/>
        <end position="517"/>
    </location>
</feature>
<keyword evidence="2" id="KW-0812">Transmembrane</keyword>
<dbReference type="Gene3D" id="1.20.1560.10">
    <property type="entry name" value="ABC transporter type 1, transmembrane domain"/>
    <property type="match status" value="1"/>
</dbReference>
<feature type="region of interest" description="Disordered" evidence="8">
    <location>
        <begin position="987"/>
        <end position="1032"/>
    </location>
</feature>
<feature type="compositionally biased region" description="Basic residues" evidence="8">
    <location>
        <begin position="179"/>
        <end position="191"/>
    </location>
</feature>
<feature type="region of interest" description="Disordered" evidence="8">
    <location>
        <begin position="1045"/>
        <end position="1127"/>
    </location>
</feature>
<evidence type="ECO:0008006" key="13">
    <source>
        <dbReference type="Google" id="ProtNLM"/>
    </source>
</evidence>
<keyword evidence="6" id="KW-0472">Membrane</keyword>
<keyword evidence="4" id="KW-0067">ATP-binding</keyword>
<dbReference type="Pfam" id="PF00005">
    <property type="entry name" value="ABC_tran"/>
    <property type="match status" value="1"/>
</dbReference>
<dbReference type="EMBL" id="CAJNNW010028142">
    <property type="protein sequence ID" value="CAE8694825.1"/>
    <property type="molecule type" value="Genomic_DNA"/>
</dbReference>
<feature type="region of interest" description="Disordered" evidence="8">
    <location>
        <begin position="1540"/>
        <end position="1563"/>
    </location>
</feature>
<dbReference type="GO" id="GO:0006879">
    <property type="term" value="P:intracellular iron ion homeostasis"/>
    <property type="evidence" value="ECO:0007669"/>
    <property type="project" value="TreeGrafter"/>
</dbReference>
<evidence type="ECO:0000256" key="7">
    <source>
        <dbReference type="SAM" id="Coils"/>
    </source>
</evidence>
<dbReference type="PROSITE" id="PS50893">
    <property type="entry name" value="ABC_TRANSPORTER_2"/>
    <property type="match status" value="1"/>
</dbReference>
<feature type="region of interest" description="Disordered" evidence="8">
    <location>
        <begin position="1184"/>
        <end position="1248"/>
    </location>
</feature>
<feature type="compositionally biased region" description="Polar residues" evidence="8">
    <location>
        <begin position="1236"/>
        <end position="1246"/>
    </location>
</feature>
<dbReference type="Proteomes" id="UP000626109">
    <property type="component" value="Unassembled WGS sequence"/>
</dbReference>
<dbReference type="Gene3D" id="3.40.50.300">
    <property type="entry name" value="P-loop containing nucleotide triphosphate hydrolases"/>
    <property type="match status" value="1"/>
</dbReference>
<feature type="non-terminal residue" evidence="11">
    <location>
        <position position="1"/>
    </location>
</feature>
<dbReference type="InterPro" id="IPR003593">
    <property type="entry name" value="AAA+_ATPase"/>
</dbReference>
<accession>A0A813K4T4</accession>
<feature type="domain" description="ABC transporter" evidence="9">
    <location>
        <begin position="581"/>
        <end position="842"/>
    </location>
</feature>
<dbReference type="SUPFAM" id="SSF52540">
    <property type="entry name" value="P-loop containing nucleoside triphosphate hydrolases"/>
    <property type="match status" value="1"/>
</dbReference>
<comment type="caution">
    <text evidence="11">The sequence shown here is derived from an EMBL/GenBank/DDBJ whole genome shotgun (WGS) entry which is preliminary data.</text>
</comment>
<keyword evidence="3" id="KW-0547">Nucleotide-binding</keyword>
<evidence type="ECO:0000256" key="4">
    <source>
        <dbReference type="ARBA" id="ARBA00022840"/>
    </source>
</evidence>
<dbReference type="InterPro" id="IPR039421">
    <property type="entry name" value="Type_1_exporter"/>
</dbReference>
<evidence type="ECO:0000256" key="5">
    <source>
        <dbReference type="ARBA" id="ARBA00022989"/>
    </source>
</evidence>
<reference evidence="11" key="1">
    <citation type="submission" date="2021-02" db="EMBL/GenBank/DDBJ databases">
        <authorList>
            <person name="Dougan E. K."/>
            <person name="Rhodes N."/>
            <person name="Thang M."/>
            <person name="Chan C."/>
        </authorList>
    </citation>
    <scope>NUCLEOTIDE SEQUENCE</scope>
</reference>
<dbReference type="PROSITE" id="PS00211">
    <property type="entry name" value="ABC_TRANSPORTER_1"/>
    <property type="match status" value="1"/>
</dbReference>
<evidence type="ECO:0000313" key="12">
    <source>
        <dbReference type="Proteomes" id="UP000626109"/>
    </source>
</evidence>